<feature type="compositionally biased region" description="Acidic residues" evidence="1">
    <location>
        <begin position="106"/>
        <end position="131"/>
    </location>
</feature>
<comment type="caution">
    <text evidence="2">The sequence shown here is derived from an EMBL/GenBank/DDBJ whole genome shotgun (WGS) entry which is preliminary data.</text>
</comment>
<proteinExistence type="predicted"/>
<evidence type="ECO:0000256" key="1">
    <source>
        <dbReference type="SAM" id="MobiDB-lite"/>
    </source>
</evidence>
<feature type="compositionally biased region" description="Polar residues" evidence="1">
    <location>
        <begin position="22"/>
        <end position="38"/>
    </location>
</feature>
<feature type="region of interest" description="Disordered" evidence="1">
    <location>
        <begin position="1"/>
        <end position="44"/>
    </location>
</feature>
<name>A0A314L7Q2_NICAT</name>
<dbReference type="EMBL" id="MJEQ01000294">
    <property type="protein sequence ID" value="OIT37575.1"/>
    <property type="molecule type" value="Genomic_DNA"/>
</dbReference>
<evidence type="ECO:0000313" key="3">
    <source>
        <dbReference type="Proteomes" id="UP000187609"/>
    </source>
</evidence>
<organism evidence="2 3">
    <name type="scientific">Nicotiana attenuata</name>
    <name type="common">Coyote tobacco</name>
    <dbReference type="NCBI Taxonomy" id="49451"/>
    <lineage>
        <taxon>Eukaryota</taxon>
        <taxon>Viridiplantae</taxon>
        <taxon>Streptophyta</taxon>
        <taxon>Embryophyta</taxon>
        <taxon>Tracheophyta</taxon>
        <taxon>Spermatophyta</taxon>
        <taxon>Magnoliopsida</taxon>
        <taxon>eudicotyledons</taxon>
        <taxon>Gunneridae</taxon>
        <taxon>Pentapetalae</taxon>
        <taxon>asterids</taxon>
        <taxon>lamiids</taxon>
        <taxon>Solanales</taxon>
        <taxon>Solanaceae</taxon>
        <taxon>Nicotianoideae</taxon>
        <taxon>Nicotianeae</taxon>
        <taxon>Nicotiana</taxon>
    </lineage>
</organism>
<feature type="compositionally biased region" description="Polar residues" evidence="1">
    <location>
        <begin position="158"/>
        <end position="169"/>
    </location>
</feature>
<dbReference type="AlphaFoldDB" id="A0A314L7Q2"/>
<sequence length="235" mass="25782">MKVPIVNPKSTGNLNPAAATFIPSSTGKKTGEGNSTIPKETENEGNVIRESISQWVNRSFCGNNQSCQEVPSQSLDTQETGRLANNLQLGEGKVWCDQIEDFLEEEGELNEGDDGIEVNEDEEDEHGEEEQSVNRKSGLGIQEQTKITDVQPNDKEQNTQQIEEQVQESTKPHVSHIEINKLKGDTKITAGAKNTINPTEKADLNDPGGTTQADGINEGDLINTKQIEELIQDQK</sequence>
<evidence type="ECO:0000313" key="2">
    <source>
        <dbReference type="EMBL" id="OIT37575.1"/>
    </source>
</evidence>
<protein>
    <submittedName>
        <fullName evidence="2">Uncharacterized protein</fullName>
    </submittedName>
</protein>
<feature type="compositionally biased region" description="Polar residues" evidence="1">
    <location>
        <begin position="142"/>
        <end position="151"/>
    </location>
</feature>
<reference evidence="2" key="1">
    <citation type="submission" date="2016-11" db="EMBL/GenBank/DDBJ databases">
        <title>The genome of Nicotiana attenuata.</title>
        <authorList>
            <person name="Xu S."/>
            <person name="Brockmoeller T."/>
            <person name="Gaquerel E."/>
            <person name="Navarro A."/>
            <person name="Kuhl H."/>
            <person name="Gase K."/>
            <person name="Ling Z."/>
            <person name="Zhou W."/>
            <person name="Kreitzer C."/>
            <person name="Stanke M."/>
            <person name="Tang H."/>
            <person name="Lyons E."/>
            <person name="Pandey P."/>
            <person name="Pandey S.P."/>
            <person name="Timmermann B."/>
            <person name="Baldwin I.T."/>
        </authorList>
    </citation>
    <scope>NUCLEOTIDE SEQUENCE [LARGE SCALE GENOMIC DNA]</scope>
    <source>
        <strain evidence="2">UT</strain>
    </source>
</reference>
<gene>
    <name evidence="2" type="ORF">A4A49_40906</name>
</gene>
<feature type="region of interest" description="Disordered" evidence="1">
    <location>
        <begin position="190"/>
        <end position="221"/>
    </location>
</feature>
<dbReference type="Proteomes" id="UP000187609">
    <property type="component" value="Unassembled WGS sequence"/>
</dbReference>
<dbReference type="Gramene" id="OIT37575">
    <property type="protein sequence ID" value="OIT37575"/>
    <property type="gene ID" value="A4A49_40906"/>
</dbReference>
<keyword evidence="3" id="KW-1185">Reference proteome</keyword>
<feature type="region of interest" description="Disordered" evidence="1">
    <location>
        <begin position="106"/>
        <end position="175"/>
    </location>
</feature>
<accession>A0A314L7Q2</accession>